<dbReference type="InterPro" id="IPR011993">
    <property type="entry name" value="PH-like_dom_sf"/>
</dbReference>
<dbReference type="Gene3D" id="2.30.29.30">
    <property type="entry name" value="Pleckstrin-homology domain (PH domain)/Phosphotyrosine-binding domain (PTB)"/>
    <property type="match status" value="1"/>
</dbReference>
<accession>V4AVD0</accession>
<dbReference type="Pfam" id="PF00169">
    <property type="entry name" value="PH"/>
    <property type="match status" value="1"/>
</dbReference>
<evidence type="ECO:0000313" key="6">
    <source>
        <dbReference type="Proteomes" id="UP000030746"/>
    </source>
</evidence>
<sequence>WFHPGMNRHTAESLLMQNAKEGTYLLRPSSTAGECAISVRCENSVKHFHITYSGTQYVFGHGTFGNIDELVEHFENQPLIGGESGQLVLLRTPYPSNIEEPQCYESVTVHAEFNSGKNTHQQEFSINSKEGYLTKIGDIFKTWRHRWFVLQRNELKYFKSKTDHKPIRVLDLNECIECCEDSTHKDKLNLFRLKFPWRTFYLFAATEQDMDEWIKVINWRLVSFKDMFSPVPIDLKMGSFFSNNV</sequence>
<dbReference type="PRINTS" id="PR00401">
    <property type="entry name" value="SH2DOMAIN"/>
</dbReference>
<dbReference type="RefSeq" id="XP_009051633.1">
    <property type="nucleotide sequence ID" value="XM_009053385.1"/>
</dbReference>
<dbReference type="PANTHER" id="PTHR14336">
    <property type="entry name" value="TANDEM PH DOMAIN CONTAINING PROTEIN"/>
    <property type="match status" value="1"/>
</dbReference>
<dbReference type="PROSITE" id="PS50001">
    <property type="entry name" value="SH2"/>
    <property type="match status" value="1"/>
</dbReference>
<dbReference type="AlphaFoldDB" id="V4AVD0"/>
<dbReference type="FunFam" id="2.30.29.30:FF:000286">
    <property type="entry name" value="PH-protein kinase domain containing protein"/>
    <property type="match status" value="1"/>
</dbReference>
<dbReference type="EMBL" id="KB201304">
    <property type="protein sequence ID" value="ESO97786.1"/>
    <property type="molecule type" value="Genomic_DNA"/>
</dbReference>
<evidence type="ECO:0000256" key="2">
    <source>
        <dbReference type="PROSITE-ProRule" id="PRU00191"/>
    </source>
</evidence>
<dbReference type="SMART" id="SM00252">
    <property type="entry name" value="SH2"/>
    <property type="match status" value="1"/>
</dbReference>
<dbReference type="PANTHER" id="PTHR14336:SF15">
    <property type="entry name" value="DUAL ADAPTER FOR PHOSPHOTYROSINE AND 3-PHOSPHOTYROSINE AND 3-PHOSPHOINOSITIDE"/>
    <property type="match status" value="1"/>
</dbReference>
<dbReference type="InterPro" id="IPR051707">
    <property type="entry name" value="PI-Interact_SigTrans_Reg"/>
</dbReference>
<dbReference type="InterPro" id="IPR036860">
    <property type="entry name" value="SH2_dom_sf"/>
</dbReference>
<dbReference type="SMART" id="SM00233">
    <property type="entry name" value="PH"/>
    <property type="match status" value="1"/>
</dbReference>
<dbReference type="OrthoDB" id="185175at2759"/>
<organism evidence="5 6">
    <name type="scientific">Lottia gigantea</name>
    <name type="common">Giant owl limpet</name>
    <dbReference type="NCBI Taxonomy" id="225164"/>
    <lineage>
        <taxon>Eukaryota</taxon>
        <taxon>Metazoa</taxon>
        <taxon>Spiralia</taxon>
        <taxon>Lophotrochozoa</taxon>
        <taxon>Mollusca</taxon>
        <taxon>Gastropoda</taxon>
        <taxon>Patellogastropoda</taxon>
        <taxon>Lottioidea</taxon>
        <taxon>Lottiidae</taxon>
        <taxon>Lottia</taxon>
    </lineage>
</organism>
<protein>
    <recommendedName>
        <fullName evidence="7">Dual adapter for phosphotyrosine and 3-phosphotyrosine and 3-phosphoinositide</fullName>
    </recommendedName>
</protein>
<keyword evidence="1 2" id="KW-0727">SH2 domain</keyword>
<evidence type="ECO:0000259" key="4">
    <source>
        <dbReference type="PROSITE" id="PS50003"/>
    </source>
</evidence>
<gene>
    <name evidence="5" type="ORF">LOTGIDRAFT_104002</name>
</gene>
<dbReference type="SUPFAM" id="SSF55550">
    <property type="entry name" value="SH2 domain"/>
    <property type="match status" value="1"/>
</dbReference>
<dbReference type="KEGG" id="lgi:LOTGIDRAFT_104002"/>
<dbReference type="InterPro" id="IPR001849">
    <property type="entry name" value="PH_domain"/>
</dbReference>
<feature type="domain" description="SH2" evidence="3">
    <location>
        <begin position="1"/>
        <end position="94"/>
    </location>
</feature>
<name>V4AVD0_LOTGI</name>
<evidence type="ECO:0000256" key="1">
    <source>
        <dbReference type="ARBA" id="ARBA00022999"/>
    </source>
</evidence>
<dbReference type="HOGENOM" id="CLU_099070_0_0_1"/>
<dbReference type="PROSITE" id="PS50003">
    <property type="entry name" value="PH_DOMAIN"/>
    <property type="match status" value="1"/>
</dbReference>
<dbReference type="SUPFAM" id="SSF50729">
    <property type="entry name" value="PH domain-like"/>
    <property type="match status" value="1"/>
</dbReference>
<dbReference type="GeneID" id="20229810"/>
<proteinExistence type="predicted"/>
<dbReference type="CTD" id="20229810"/>
<dbReference type="Gene3D" id="3.30.505.10">
    <property type="entry name" value="SH2 domain"/>
    <property type="match status" value="1"/>
</dbReference>
<dbReference type="Proteomes" id="UP000030746">
    <property type="component" value="Unassembled WGS sequence"/>
</dbReference>
<evidence type="ECO:0008006" key="7">
    <source>
        <dbReference type="Google" id="ProtNLM"/>
    </source>
</evidence>
<feature type="non-terminal residue" evidence="5">
    <location>
        <position position="1"/>
    </location>
</feature>
<dbReference type="InterPro" id="IPR000980">
    <property type="entry name" value="SH2"/>
</dbReference>
<evidence type="ECO:0000259" key="3">
    <source>
        <dbReference type="PROSITE" id="PS50001"/>
    </source>
</evidence>
<reference evidence="5 6" key="1">
    <citation type="journal article" date="2013" name="Nature">
        <title>Insights into bilaterian evolution from three spiralian genomes.</title>
        <authorList>
            <person name="Simakov O."/>
            <person name="Marletaz F."/>
            <person name="Cho S.J."/>
            <person name="Edsinger-Gonzales E."/>
            <person name="Havlak P."/>
            <person name="Hellsten U."/>
            <person name="Kuo D.H."/>
            <person name="Larsson T."/>
            <person name="Lv J."/>
            <person name="Arendt D."/>
            <person name="Savage R."/>
            <person name="Osoegawa K."/>
            <person name="de Jong P."/>
            <person name="Grimwood J."/>
            <person name="Chapman J.A."/>
            <person name="Shapiro H."/>
            <person name="Aerts A."/>
            <person name="Otillar R.P."/>
            <person name="Terry A.Y."/>
            <person name="Boore J.L."/>
            <person name="Grigoriev I.V."/>
            <person name="Lindberg D.R."/>
            <person name="Seaver E.C."/>
            <person name="Weisblat D.A."/>
            <person name="Putnam N.H."/>
            <person name="Rokhsar D.S."/>
        </authorList>
    </citation>
    <scope>NUCLEOTIDE SEQUENCE [LARGE SCALE GENOMIC DNA]</scope>
</reference>
<dbReference type="Pfam" id="PF00017">
    <property type="entry name" value="SH2"/>
    <property type="match status" value="1"/>
</dbReference>
<keyword evidence="6" id="KW-1185">Reference proteome</keyword>
<dbReference type="OMA" id="ALGWYHD"/>
<evidence type="ECO:0000313" key="5">
    <source>
        <dbReference type="EMBL" id="ESO97786.1"/>
    </source>
</evidence>
<dbReference type="STRING" id="225164.V4AVD0"/>
<feature type="domain" description="PH" evidence="4">
    <location>
        <begin position="126"/>
        <end position="222"/>
    </location>
</feature>